<sequence length="112" mass="12381">MNAARQVKGIAAGTSSTNTKKISELHMGKERCWLRAFSASVDEQSPTLFPEKRYFRACPREVSSPLSLGFQDLGVGEFHNQLQTEGYKSCLSYLLSTVLPPVTHSPAVHIEL</sequence>
<dbReference type="EMBL" id="CM039437">
    <property type="protein sequence ID" value="KAI4307155.1"/>
    <property type="molecule type" value="Genomic_DNA"/>
</dbReference>
<evidence type="ECO:0000313" key="2">
    <source>
        <dbReference type="Proteomes" id="UP000828941"/>
    </source>
</evidence>
<name>A0ACB9LC87_BAUVA</name>
<organism evidence="1 2">
    <name type="scientific">Bauhinia variegata</name>
    <name type="common">Purple orchid tree</name>
    <name type="synonym">Phanera variegata</name>
    <dbReference type="NCBI Taxonomy" id="167791"/>
    <lineage>
        <taxon>Eukaryota</taxon>
        <taxon>Viridiplantae</taxon>
        <taxon>Streptophyta</taxon>
        <taxon>Embryophyta</taxon>
        <taxon>Tracheophyta</taxon>
        <taxon>Spermatophyta</taxon>
        <taxon>Magnoliopsida</taxon>
        <taxon>eudicotyledons</taxon>
        <taxon>Gunneridae</taxon>
        <taxon>Pentapetalae</taxon>
        <taxon>rosids</taxon>
        <taxon>fabids</taxon>
        <taxon>Fabales</taxon>
        <taxon>Fabaceae</taxon>
        <taxon>Cercidoideae</taxon>
        <taxon>Cercideae</taxon>
        <taxon>Bauhiniinae</taxon>
        <taxon>Bauhinia</taxon>
    </lineage>
</organism>
<gene>
    <name evidence="1" type="ORF">L6164_030372</name>
</gene>
<accession>A0ACB9LC87</accession>
<proteinExistence type="predicted"/>
<reference evidence="1 2" key="1">
    <citation type="journal article" date="2022" name="DNA Res.">
        <title>Chromosomal-level genome assembly of the orchid tree Bauhinia variegata (Leguminosae; Cercidoideae) supports the allotetraploid origin hypothesis of Bauhinia.</title>
        <authorList>
            <person name="Zhong Y."/>
            <person name="Chen Y."/>
            <person name="Zheng D."/>
            <person name="Pang J."/>
            <person name="Liu Y."/>
            <person name="Luo S."/>
            <person name="Meng S."/>
            <person name="Qian L."/>
            <person name="Wei D."/>
            <person name="Dai S."/>
            <person name="Zhou R."/>
        </authorList>
    </citation>
    <scope>NUCLEOTIDE SEQUENCE [LARGE SCALE GENOMIC DNA]</scope>
    <source>
        <strain evidence="1">BV-YZ2020</strain>
    </source>
</reference>
<protein>
    <submittedName>
        <fullName evidence="1">Uncharacterized protein</fullName>
    </submittedName>
</protein>
<evidence type="ECO:0000313" key="1">
    <source>
        <dbReference type="EMBL" id="KAI4307155.1"/>
    </source>
</evidence>
<keyword evidence="2" id="KW-1185">Reference proteome</keyword>
<dbReference type="Proteomes" id="UP000828941">
    <property type="component" value="Chromosome 12"/>
</dbReference>
<comment type="caution">
    <text evidence="1">The sequence shown here is derived from an EMBL/GenBank/DDBJ whole genome shotgun (WGS) entry which is preliminary data.</text>
</comment>